<keyword evidence="1" id="KW-1133">Transmembrane helix</keyword>
<protein>
    <submittedName>
        <fullName evidence="3">M23 family metallopeptidase</fullName>
    </submittedName>
</protein>
<dbReference type="CDD" id="cd12797">
    <property type="entry name" value="M23_peptidase"/>
    <property type="match status" value="1"/>
</dbReference>
<feature type="transmembrane region" description="Helical" evidence="1">
    <location>
        <begin position="35"/>
        <end position="56"/>
    </location>
</feature>
<gene>
    <name evidence="3" type="ORF">P6N53_06340</name>
</gene>
<dbReference type="InterPro" id="IPR011055">
    <property type="entry name" value="Dup_hybrid_motif"/>
</dbReference>
<dbReference type="AlphaFoldDB" id="A0AAW7ZCG1"/>
<accession>A0AAW7ZCG1</accession>
<evidence type="ECO:0000256" key="1">
    <source>
        <dbReference type="SAM" id="Phobius"/>
    </source>
</evidence>
<evidence type="ECO:0000313" key="4">
    <source>
        <dbReference type="Proteomes" id="UP001172911"/>
    </source>
</evidence>
<dbReference type="PANTHER" id="PTHR21666">
    <property type="entry name" value="PEPTIDASE-RELATED"/>
    <property type="match status" value="1"/>
</dbReference>
<sequence>MWPFENSLKNQLRSQDLMKKYREWLKRWNFKGNRLNVLLFIGLALAVTMLSAYGIYNWKYSTAGQQASGTIVVNESAKENLVSEPADSFRQLEQETIIPEVPINPEEMVKPVMGHVLTNVGIAYSDVFQDYRYNTGIALEANPGSEVKAALAGTVALISTCERDMLQVSIDHGNDWQSSYSGLEQVVVKAGQKVTENEIIGSLGEYSQVNGVKPNHLFFTMVNNGEPIDPNIYWK</sequence>
<reference evidence="3" key="2">
    <citation type="submission" date="2023-03" db="EMBL/GenBank/DDBJ databases">
        <authorList>
            <person name="Zhang Z."/>
        </authorList>
    </citation>
    <scope>NUCLEOTIDE SEQUENCE</scope>
    <source>
        <strain evidence="3">DSA</strain>
    </source>
</reference>
<evidence type="ECO:0000259" key="2">
    <source>
        <dbReference type="Pfam" id="PF01551"/>
    </source>
</evidence>
<proteinExistence type="predicted"/>
<dbReference type="SUPFAM" id="SSF51261">
    <property type="entry name" value="Duplicated hybrid motif"/>
    <property type="match status" value="1"/>
</dbReference>
<dbReference type="GO" id="GO:0004222">
    <property type="term" value="F:metalloendopeptidase activity"/>
    <property type="evidence" value="ECO:0007669"/>
    <property type="project" value="TreeGrafter"/>
</dbReference>
<name>A0AAW7ZCG1_9FIRM</name>
<comment type="caution">
    <text evidence="3">The sequence shown here is derived from an EMBL/GenBank/DDBJ whole genome shotgun (WGS) entry which is preliminary data.</text>
</comment>
<keyword evidence="4" id="KW-1185">Reference proteome</keyword>
<reference evidence="3" key="1">
    <citation type="journal article" date="2023" name="J. Hazard. Mater.">
        <title>Anaerobic biodegradation of pyrene and benzo[a]pyrene by a new sulfate-reducing Desulforamulus aquiferis strain DSA.</title>
        <authorList>
            <person name="Zhang Z."/>
            <person name="Sun J."/>
            <person name="Gong X."/>
            <person name="Wang C."/>
            <person name="Wang H."/>
        </authorList>
    </citation>
    <scope>NUCLEOTIDE SEQUENCE</scope>
    <source>
        <strain evidence="3">DSA</strain>
    </source>
</reference>
<dbReference type="EMBL" id="JARPTC010000008">
    <property type="protein sequence ID" value="MDO7786839.1"/>
    <property type="molecule type" value="Genomic_DNA"/>
</dbReference>
<keyword evidence="1" id="KW-0812">Transmembrane</keyword>
<organism evidence="3 4">
    <name type="scientific">Desulforamulus aquiferis</name>
    <dbReference type="NCBI Taxonomy" id="1397668"/>
    <lineage>
        <taxon>Bacteria</taxon>
        <taxon>Bacillati</taxon>
        <taxon>Bacillota</taxon>
        <taxon>Clostridia</taxon>
        <taxon>Eubacteriales</taxon>
        <taxon>Peptococcaceae</taxon>
        <taxon>Desulforamulus</taxon>
    </lineage>
</organism>
<dbReference type="PANTHER" id="PTHR21666:SF270">
    <property type="entry name" value="MUREIN HYDROLASE ACTIVATOR ENVC"/>
    <property type="match status" value="1"/>
</dbReference>
<dbReference type="InterPro" id="IPR050570">
    <property type="entry name" value="Cell_wall_metabolism_enzyme"/>
</dbReference>
<evidence type="ECO:0000313" key="3">
    <source>
        <dbReference type="EMBL" id="MDO7786839.1"/>
    </source>
</evidence>
<dbReference type="Pfam" id="PF01551">
    <property type="entry name" value="Peptidase_M23"/>
    <property type="match status" value="1"/>
</dbReference>
<dbReference type="InterPro" id="IPR016047">
    <property type="entry name" value="M23ase_b-sheet_dom"/>
</dbReference>
<dbReference type="RefSeq" id="WP_304541955.1">
    <property type="nucleotide sequence ID" value="NZ_JARPTC010000008.1"/>
</dbReference>
<dbReference type="Proteomes" id="UP001172911">
    <property type="component" value="Unassembled WGS sequence"/>
</dbReference>
<feature type="domain" description="M23ase beta-sheet core" evidence="2">
    <location>
        <begin position="133"/>
        <end position="230"/>
    </location>
</feature>
<dbReference type="Gene3D" id="2.70.70.10">
    <property type="entry name" value="Glucose Permease (Domain IIA)"/>
    <property type="match status" value="1"/>
</dbReference>
<keyword evidence="1" id="KW-0472">Membrane</keyword>